<organism evidence="1">
    <name type="scientific">marine sediment metagenome</name>
    <dbReference type="NCBI Taxonomy" id="412755"/>
    <lineage>
        <taxon>unclassified sequences</taxon>
        <taxon>metagenomes</taxon>
        <taxon>ecological metagenomes</taxon>
    </lineage>
</organism>
<name>A0A0F9JK90_9ZZZZ</name>
<dbReference type="EMBL" id="LAZR01009889">
    <property type="protein sequence ID" value="KKM70048.1"/>
    <property type="molecule type" value="Genomic_DNA"/>
</dbReference>
<accession>A0A0F9JK90</accession>
<protein>
    <submittedName>
        <fullName evidence="1">Uncharacterized protein</fullName>
    </submittedName>
</protein>
<evidence type="ECO:0000313" key="1">
    <source>
        <dbReference type="EMBL" id="KKM70048.1"/>
    </source>
</evidence>
<comment type="caution">
    <text evidence="1">The sequence shown here is derived from an EMBL/GenBank/DDBJ whole genome shotgun (WGS) entry which is preliminary data.</text>
</comment>
<dbReference type="AlphaFoldDB" id="A0A0F9JK90"/>
<dbReference type="Gene3D" id="2.60.120.260">
    <property type="entry name" value="Galactose-binding domain-like"/>
    <property type="match status" value="1"/>
</dbReference>
<proteinExistence type="predicted"/>
<reference evidence="1" key="1">
    <citation type="journal article" date="2015" name="Nature">
        <title>Complex archaea that bridge the gap between prokaryotes and eukaryotes.</title>
        <authorList>
            <person name="Spang A."/>
            <person name="Saw J.H."/>
            <person name="Jorgensen S.L."/>
            <person name="Zaremba-Niedzwiedzka K."/>
            <person name="Martijn J."/>
            <person name="Lind A.E."/>
            <person name="van Eijk R."/>
            <person name="Schleper C."/>
            <person name="Guy L."/>
            <person name="Ettema T.J."/>
        </authorList>
    </citation>
    <scope>NUCLEOTIDE SEQUENCE</scope>
</reference>
<sequence>MSQPTRARQDLRLDTLKKLDPVSEPKLSSCTSDSDSLTVLIDALLAPAAESEDFVGDWIYVRSQPTAVASGSTVDGVHNTTVTALAVTDGTDFTVGDGIQVTVSAVTETMRVTGIVSNDMTVVRGIQGSTAVTMSGGETVNIVGPAIGEIARVTAVGFSGTNSQLTTAPDFSASLVSGQEYERHRKVRPNILNDRLDVILGVLRQNVLLPITLVTDGDMEDTTSTPPNYTAAGTGGTPTLAKNTTFVRRGRQSLSITNDGSTTVGYAKSDSIFLPGGTECIVEADVYITAGDLAKLTFYDVTNSAVIGTAMESDESGWVHLENLFTVPATCEEVQVWAESQAASDVTYWDHITVWPTRDQGIDLPAFLEFIYDVKSLFFLPVGMGLTGSTNVSAYRINESTPQLYAHYQRERDDTGVVSARFYVESRKPSNALWLKGRKPYPAFSGATDALKDVDTTQAHKNVVVNMTAASILDDLALDATEAEKAGLANSLQEKALLLRFEIKDIMANLTPPKKTITTPFTRE</sequence>
<gene>
    <name evidence="1" type="ORF">LCGC14_1444660</name>
</gene>